<dbReference type="InterPro" id="IPR029069">
    <property type="entry name" value="HotDog_dom_sf"/>
</dbReference>
<reference evidence="3" key="1">
    <citation type="submission" date="2019-08" db="EMBL/GenBank/DDBJ databases">
        <authorList>
            <person name="Kucharzyk K."/>
            <person name="Murdoch R.W."/>
            <person name="Higgins S."/>
            <person name="Loffler F."/>
        </authorList>
    </citation>
    <scope>NUCLEOTIDE SEQUENCE</scope>
</reference>
<comment type="similarity">
    <text evidence="1">Belongs to the 4-hydroxybenzoyl-CoA thioesterase family.</text>
</comment>
<dbReference type="InterPro" id="IPR050563">
    <property type="entry name" value="4-hydroxybenzoyl-CoA_TE"/>
</dbReference>
<dbReference type="PANTHER" id="PTHR31793">
    <property type="entry name" value="4-HYDROXYBENZOYL-COA THIOESTERASE FAMILY MEMBER"/>
    <property type="match status" value="1"/>
</dbReference>
<comment type="caution">
    <text evidence="3">The sequence shown here is derived from an EMBL/GenBank/DDBJ whole genome shotgun (WGS) entry which is preliminary data.</text>
</comment>
<dbReference type="CDD" id="cd00586">
    <property type="entry name" value="4HBT"/>
    <property type="match status" value="1"/>
</dbReference>
<dbReference type="GO" id="GO:0047617">
    <property type="term" value="F:fatty acyl-CoA hydrolase activity"/>
    <property type="evidence" value="ECO:0007669"/>
    <property type="project" value="TreeGrafter"/>
</dbReference>
<proteinExistence type="inferred from homology"/>
<dbReference type="PANTHER" id="PTHR31793:SF27">
    <property type="entry name" value="NOVEL THIOESTERASE SUPERFAMILY DOMAIN AND SAPOSIN A-TYPE DOMAIN CONTAINING PROTEIN (0610012H03RIK)"/>
    <property type="match status" value="1"/>
</dbReference>
<dbReference type="SUPFAM" id="SSF54637">
    <property type="entry name" value="Thioesterase/thiol ester dehydrase-isomerase"/>
    <property type="match status" value="1"/>
</dbReference>
<organism evidence="3">
    <name type="scientific">bioreactor metagenome</name>
    <dbReference type="NCBI Taxonomy" id="1076179"/>
    <lineage>
        <taxon>unclassified sequences</taxon>
        <taxon>metagenomes</taxon>
        <taxon>ecological metagenomes</taxon>
    </lineage>
</organism>
<dbReference type="AlphaFoldDB" id="A0A644ULV3"/>
<gene>
    <name evidence="3" type="ORF">SDC9_25778</name>
</gene>
<keyword evidence="2" id="KW-0378">Hydrolase</keyword>
<dbReference type="Gene3D" id="3.10.129.10">
    <property type="entry name" value="Hotdog Thioesterase"/>
    <property type="match status" value="1"/>
</dbReference>
<dbReference type="EMBL" id="VSSQ01000131">
    <property type="protein sequence ID" value="MPL79891.1"/>
    <property type="molecule type" value="Genomic_DNA"/>
</dbReference>
<evidence type="ECO:0000256" key="2">
    <source>
        <dbReference type="ARBA" id="ARBA00022801"/>
    </source>
</evidence>
<protein>
    <submittedName>
        <fullName evidence="3">Uncharacterized protein</fullName>
    </submittedName>
</protein>
<name>A0A644ULV3_9ZZZZ</name>
<evidence type="ECO:0000313" key="3">
    <source>
        <dbReference type="EMBL" id="MPL79891.1"/>
    </source>
</evidence>
<dbReference type="Pfam" id="PF13279">
    <property type="entry name" value="4HBT_2"/>
    <property type="match status" value="1"/>
</dbReference>
<accession>A0A644ULV3</accession>
<evidence type="ECO:0000256" key="1">
    <source>
        <dbReference type="ARBA" id="ARBA00005953"/>
    </source>
</evidence>
<sequence length="148" mass="17523">MRKNRGLNKPALIHRHRIEIRFSEVDSMNIVWHGNYVKFFEDGRESFGKHYGIGYLDIYAAGYTAPVVELQCAYIQPLKYGDSAIIETRFINLPSAKVRFEYDIFRESDNTLIATGFSMQVFLDKDGNLEWNNPEFYLNWKRKWIKEE</sequence>